<dbReference type="EMBL" id="BPPX01000033">
    <property type="protein sequence ID" value="GJC88490.1"/>
    <property type="molecule type" value="Genomic_DNA"/>
</dbReference>
<feature type="region of interest" description="Disordered" evidence="1">
    <location>
        <begin position="1"/>
        <end position="21"/>
    </location>
</feature>
<name>A0AA37GWA0_9PEZI</name>
<reference evidence="2 3" key="1">
    <citation type="submission" date="2021-07" db="EMBL/GenBank/DDBJ databases">
        <title>Genome data of Colletotrichum spaethianum.</title>
        <authorList>
            <person name="Utami Y.D."/>
            <person name="Hiruma K."/>
        </authorList>
    </citation>
    <scope>NUCLEOTIDE SEQUENCE [LARGE SCALE GENOMIC DNA]</scope>
    <source>
        <strain evidence="2 3">MAFF 242679</strain>
    </source>
</reference>
<keyword evidence="3" id="KW-1185">Reference proteome</keyword>
<proteinExistence type="predicted"/>
<comment type="caution">
    <text evidence="2">The sequence shown here is derived from an EMBL/GenBank/DDBJ whole genome shotgun (WGS) entry which is preliminary data.</text>
</comment>
<dbReference type="Proteomes" id="UP001055172">
    <property type="component" value="Unassembled WGS sequence"/>
</dbReference>
<feature type="compositionally biased region" description="Acidic residues" evidence="1">
    <location>
        <begin position="297"/>
        <end position="309"/>
    </location>
</feature>
<evidence type="ECO:0000313" key="2">
    <source>
        <dbReference type="EMBL" id="GJC88490.1"/>
    </source>
</evidence>
<evidence type="ECO:0000256" key="1">
    <source>
        <dbReference type="SAM" id="MobiDB-lite"/>
    </source>
</evidence>
<feature type="region of interest" description="Disordered" evidence="1">
    <location>
        <begin position="288"/>
        <end position="349"/>
    </location>
</feature>
<dbReference type="AlphaFoldDB" id="A0AA37GWA0"/>
<feature type="compositionally biased region" description="Basic and acidic residues" evidence="1">
    <location>
        <begin position="331"/>
        <end position="340"/>
    </location>
</feature>
<sequence length="473" mass="52243">MAEQSSTAGDSSFESIKINSEPDDLRQFDENFSAQHIGRRERLRNLRYEVVLPPVSAKHMKKLQSKSEAAANNAVLTKAILALFERLATLEEASIKLVLSVASPTDSDRDSIARLRNNHAGDPIWEVRNHFKYLDFDHSLLPAAGIPFVRGISSIDLERELSVSGRRLHPHAISVLASALPNLKEVKFACMMPSRRLMPLRKEIRSALADALQDGTFTPLNESFDPGNFCEKNEEDDLSLAVGRILQLPAITKINLTGSWILAPKAFGEVRTFGPALESVKIEGSGVTPDGRWLSTGDEDEGDLDEDLPDTGSEASEAAFDSEDSDTSDFMPEHEREKEAGNIPQFSWRTKPDDTVFSTHLASIAKAARRMPSLRTLTWEVQIMPATFYVEYYAPGAESRSARTGSPHQKGFEEGNLGRPRWYLVALQGFDANWRVPAEVVEAMEEGGGLMYLDGPARFVSVGNGGGLEEIRL</sequence>
<evidence type="ECO:0000313" key="3">
    <source>
        <dbReference type="Proteomes" id="UP001055172"/>
    </source>
</evidence>
<gene>
    <name evidence="2" type="ORF">ColLi_11328</name>
</gene>
<accession>A0AA37GWA0</accession>
<feature type="compositionally biased region" description="Polar residues" evidence="1">
    <location>
        <begin position="1"/>
        <end position="18"/>
    </location>
</feature>
<protein>
    <submittedName>
        <fullName evidence="2">Uncharacterized protein</fullName>
    </submittedName>
</protein>
<organism evidence="2 3">
    <name type="scientific">Colletotrichum liriopes</name>
    <dbReference type="NCBI Taxonomy" id="708192"/>
    <lineage>
        <taxon>Eukaryota</taxon>
        <taxon>Fungi</taxon>
        <taxon>Dikarya</taxon>
        <taxon>Ascomycota</taxon>
        <taxon>Pezizomycotina</taxon>
        <taxon>Sordariomycetes</taxon>
        <taxon>Hypocreomycetidae</taxon>
        <taxon>Glomerellales</taxon>
        <taxon>Glomerellaceae</taxon>
        <taxon>Colletotrichum</taxon>
        <taxon>Colletotrichum spaethianum species complex</taxon>
    </lineage>
</organism>